<gene>
    <name evidence="1" type="ORF">KEH51_18250</name>
</gene>
<name>A0A941JB53_9BACI</name>
<reference evidence="1" key="1">
    <citation type="submission" date="2021-04" db="EMBL/GenBank/DDBJ databases">
        <title>Whole genome sequencing of Enterococci isolates from hospitalized patients.</title>
        <authorList>
            <person name="Ogoti B.M."/>
            <person name="Onyambu F.G."/>
        </authorList>
    </citation>
    <scope>NUCLEOTIDE SEQUENCE</scope>
    <source>
        <strain evidence="1">242</strain>
    </source>
</reference>
<proteinExistence type="predicted"/>
<dbReference type="EMBL" id="JAGTPW010000034">
    <property type="protein sequence ID" value="MBR8645404.1"/>
    <property type="molecule type" value="Genomic_DNA"/>
</dbReference>
<accession>A0A941JB53</accession>
<evidence type="ECO:0000313" key="2">
    <source>
        <dbReference type="Proteomes" id="UP000680045"/>
    </source>
</evidence>
<evidence type="ECO:0000313" key="1">
    <source>
        <dbReference type="EMBL" id="MBR8645404.1"/>
    </source>
</evidence>
<organism evidence="1 2">
    <name type="scientific">Peribacillus frigoritolerans</name>
    <dbReference type="NCBI Taxonomy" id="450367"/>
    <lineage>
        <taxon>Bacteria</taxon>
        <taxon>Bacillati</taxon>
        <taxon>Bacillota</taxon>
        <taxon>Bacilli</taxon>
        <taxon>Bacillales</taxon>
        <taxon>Bacillaceae</taxon>
        <taxon>Peribacillus</taxon>
    </lineage>
</organism>
<dbReference type="Proteomes" id="UP000680045">
    <property type="component" value="Unassembled WGS sequence"/>
</dbReference>
<sequence length="51" mass="5856">MEGTDDYKPELAREAVNVIENVAGTHPGYRRVHARGYVYEGFLPQTEKRPH</sequence>
<dbReference type="AlphaFoldDB" id="A0A941JB53"/>
<protein>
    <submittedName>
        <fullName evidence="1">Uncharacterized protein</fullName>
    </submittedName>
</protein>
<dbReference type="Gene3D" id="1.20.1280.120">
    <property type="match status" value="1"/>
</dbReference>
<comment type="caution">
    <text evidence="1">The sequence shown here is derived from an EMBL/GenBank/DDBJ whole genome shotgun (WGS) entry which is preliminary data.</text>
</comment>